<keyword evidence="3" id="KW-0479">Metal-binding</keyword>
<name>A0A848LG43_9BACT</name>
<accession>A0A848LG43</accession>
<dbReference type="Proteomes" id="UP000518300">
    <property type="component" value="Unassembled WGS sequence"/>
</dbReference>
<sequence length="282" mass="30142">MRKQVMKRGGTLALVVGSMLAWGCGGELEPMVDDAPTEAMAARCATEQPTEVNPGAERSVRAMRLPGSVRVPTYVHVLRSGTGLSNGDVPDSMVFEQLNVLNTAFRDTPFYFELQTITRTTNSTWFLMSPGSTAERNAKTTLRRGGKESLNLYTARPGGGLLGWATFPASYAGNPKNDGVVMLYTTLPGGTAAPYNEGDSTVHEVGHWLGLSHTSTGCTSDDGVADTPLAMPASVCADGRDTCVSPGLDPIHNYMGSMDDACIYEFTPGQAARMDNQALMYR</sequence>
<gene>
    <name evidence="10" type="ORF">HG543_15585</name>
</gene>
<evidence type="ECO:0000256" key="4">
    <source>
        <dbReference type="ARBA" id="ARBA00022729"/>
    </source>
</evidence>
<evidence type="ECO:0000256" key="5">
    <source>
        <dbReference type="ARBA" id="ARBA00022801"/>
    </source>
</evidence>
<dbReference type="PANTHER" id="PTHR47466:SF1">
    <property type="entry name" value="METALLOPROTEASE MEP1 (AFU_ORTHOLOGUE AFUA_1G07730)-RELATED"/>
    <property type="match status" value="1"/>
</dbReference>
<dbReference type="Gene3D" id="3.40.390.10">
    <property type="entry name" value="Collagenase (Catalytic Domain)"/>
    <property type="match status" value="1"/>
</dbReference>
<keyword evidence="2 10" id="KW-0645">Protease</keyword>
<dbReference type="GO" id="GO:0046872">
    <property type="term" value="F:metal ion binding"/>
    <property type="evidence" value="ECO:0007669"/>
    <property type="project" value="UniProtKB-KW"/>
</dbReference>
<evidence type="ECO:0000259" key="9">
    <source>
        <dbReference type="Pfam" id="PF05572"/>
    </source>
</evidence>
<evidence type="ECO:0000256" key="2">
    <source>
        <dbReference type="ARBA" id="ARBA00022670"/>
    </source>
</evidence>
<protein>
    <submittedName>
        <fullName evidence="10">Zinc metalloprotease</fullName>
    </submittedName>
</protein>
<feature type="domain" description="Peptidase M43 pregnancy-associated plasma-A" evidence="9">
    <location>
        <begin position="196"/>
        <end position="276"/>
    </location>
</feature>
<evidence type="ECO:0000256" key="3">
    <source>
        <dbReference type="ARBA" id="ARBA00022723"/>
    </source>
</evidence>
<reference evidence="10 11" key="1">
    <citation type="submission" date="2020-04" db="EMBL/GenBank/DDBJ databases">
        <title>Draft genome of Pyxidicoccus fallax type strain.</title>
        <authorList>
            <person name="Whitworth D.E."/>
        </authorList>
    </citation>
    <scope>NUCLEOTIDE SEQUENCE [LARGE SCALE GENOMIC DNA]</scope>
    <source>
        <strain evidence="10 11">DSM 14698</strain>
    </source>
</reference>
<dbReference type="CDD" id="cd04275">
    <property type="entry name" value="ZnMc_pappalysin_like"/>
    <property type="match status" value="1"/>
</dbReference>
<organism evidence="10 11">
    <name type="scientific">Pyxidicoccus fallax</name>
    <dbReference type="NCBI Taxonomy" id="394095"/>
    <lineage>
        <taxon>Bacteria</taxon>
        <taxon>Pseudomonadati</taxon>
        <taxon>Myxococcota</taxon>
        <taxon>Myxococcia</taxon>
        <taxon>Myxococcales</taxon>
        <taxon>Cystobacterineae</taxon>
        <taxon>Myxococcaceae</taxon>
        <taxon>Pyxidicoccus</taxon>
    </lineage>
</organism>
<evidence type="ECO:0000256" key="6">
    <source>
        <dbReference type="ARBA" id="ARBA00022833"/>
    </source>
</evidence>
<dbReference type="Pfam" id="PF05572">
    <property type="entry name" value="Peptidase_M43"/>
    <property type="match status" value="1"/>
</dbReference>
<keyword evidence="11" id="KW-1185">Reference proteome</keyword>
<dbReference type="PANTHER" id="PTHR47466">
    <property type="match status" value="1"/>
</dbReference>
<comment type="similarity">
    <text evidence="1">Belongs to the peptidase M43B family.</text>
</comment>
<proteinExistence type="inferred from homology"/>
<dbReference type="AlphaFoldDB" id="A0A848LG43"/>
<keyword evidence="6" id="KW-0862">Zinc</keyword>
<dbReference type="GO" id="GO:0006508">
    <property type="term" value="P:proteolysis"/>
    <property type="evidence" value="ECO:0007669"/>
    <property type="project" value="UniProtKB-KW"/>
</dbReference>
<dbReference type="RefSeq" id="WP_169345554.1">
    <property type="nucleotide sequence ID" value="NZ_JABBJJ010000062.1"/>
</dbReference>
<keyword evidence="8" id="KW-1015">Disulfide bond</keyword>
<dbReference type="InterPro" id="IPR008754">
    <property type="entry name" value="Peptidase_M43"/>
</dbReference>
<evidence type="ECO:0000256" key="7">
    <source>
        <dbReference type="ARBA" id="ARBA00023049"/>
    </source>
</evidence>
<keyword evidence="7 10" id="KW-0482">Metalloprotease</keyword>
<evidence type="ECO:0000313" key="11">
    <source>
        <dbReference type="Proteomes" id="UP000518300"/>
    </source>
</evidence>
<dbReference type="GO" id="GO:0008237">
    <property type="term" value="F:metallopeptidase activity"/>
    <property type="evidence" value="ECO:0007669"/>
    <property type="project" value="UniProtKB-KW"/>
</dbReference>
<evidence type="ECO:0000256" key="8">
    <source>
        <dbReference type="ARBA" id="ARBA00023157"/>
    </source>
</evidence>
<keyword evidence="5" id="KW-0378">Hydrolase</keyword>
<dbReference type="SUPFAM" id="SSF55486">
    <property type="entry name" value="Metalloproteases ('zincins'), catalytic domain"/>
    <property type="match status" value="1"/>
</dbReference>
<comment type="caution">
    <text evidence="10">The sequence shown here is derived from an EMBL/GenBank/DDBJ whole genome shotgun (WGS) entry which is preliminary data.</text>
</comment>
<evidence type="ECO:0000313" key="10">
    <source>
        <dbReference type="EMBL" id="NMO16263.1"/>
    </source>
</evidence>
<dbReference type="EMBL" id="JABBJJ010000062">
    <property type="protein sequence ID" value="NMO16263.1"/>
    <property type="molecule type" value="Genomic_DNA"/>
</dbReference>
<evidence type="ECO:0000256" key="1">
    <source>
        <dbReference type="ARBA" id="ARBA00008721"/>
    </source>
</evidence>
<dbReference type="InterPro" id="IPR024079">
    <property type="entry name" value="MetalloPept_cat_dom_sf"/>
</dbReference>
<keyword evidence="4" id="KW-0732">Signal</keyword>